<comment type="caution">
    <text evidence="3">The sequence shown here is derived from an EMBL/GenBank/DDBJ whole genome shotgun (WGS) entry which is preliminary data.</text>
</comment>
<dbReference type="PANTHER" id="PTHR43092">
    <property type="entry name" value="L-CYSTEINE DESULFHYDRASE"/>
    <property type="match status" value="1"/>
</dbReference>
<organism evidence="3 4">
    <name type="scientific">Biomphalaria pfeifferi</name>
    <name type="common">Bloodfluke planorb</name>
    <name type="synonym">Freshwater snail</name>
    <dbReference type="NCBI Taxonomy" id="112525"/>
    <lineage>
        <taxon>Eukaryota</taxon>
        <taxon>Metazoa</taxon>
        <taxon>Spiralia</taxon>
        <taxon>Lophotrochozoa</taxon>
        <taxon>Mollusca</taxon>
        <taxon>Gastropoda</taxon>
        <taxon>Heterobranchia</taxon>
        <taxon>Euthyneura</taxon>
        <taxon>Panpulmonata</taxon>
        <taxon>Hygrophila</taxon>
        <taxon>Lymnaeoidea</taxon>
        <taxon>Planorbidae</taxon>
        <taxon>Biomphalaria</taxon>
    </lineage>
</organism>
<dbReference type="GO" id="GO:0016829">
    <property type="term" value="F:lyase activity"/>
    <property type="evidence" value="ECO:0007669"/>
    <property type="project" value="UniProtKB-KW"/>
</dbReference>
<evidence type="ECO:0000256" key="1">
    <source>
        <dbReference type="ARBA" id="ARBA00022898"/>
    </source>
</evidence>
<dbReference type="EMBL" id="JASAOG010000006">
    <property type="protein sequence ID" value="KAK0067998.1"/>
    <property type="molecule type" value="Genomic_DNA"/>
</dbReference>
<dbReference type="Gene3D" id="3.90.1150.10">
    <property type="entry name" value="Aspartate Aminotransferase, domain 1"/>
    <property type="match status" value="1"/>
</dbReference>
<proteinExistence type="predicted"/>
<feature type="domain" description="Aminotransferase class V" evidence="2">
    <location>
        <begin position="82"/>
        <end position="333"/>
    </location>
</feature>
<dbReference type="Gene3D" id="3.40.640.10">
    <property type="entry name" value="Type I PLP-dependent aspartate aminotransferase-like (Major domain)"/>
    <property type="match status" value="1"/>
</dbReference>
<evidence type="ECO:0000313" key="3">
    <source>
        <dbReference type="EMBL" id="KAK0067998.1"/>
    </source>
</evidence>
<reference evidence="3" key="2">
    <citation type="submission" date="2023-04" db="EMBL/GenBank/DDBJ databases">
        <authorList>
            <person name="Bu L."/>
            <person name="Lu L."/>
            <person name="Laidemitt M.R."/>
            <person name="Zhang S.M."/>
            <person name="Mutuku M."/>
            <person name="Mkoji G."/>
            <person name="Steinauer M."/>
            <person name="Loker E.S."/>
        </authorList>
    </citation>
    <scope>NUCLEOTIDE SEQUENCE</scope>
    <source>
        <strain evidence="3">KasaAsao</strain>
        <tissue evidence="3">Whole Snail</tissue>
    </source>
</reference>
<keyword evidence="1" id="KW-0663">Pyridoxal phosphate</keyword>
<accession>A0AAD8FL69</accession>
<dbReference type="AlphaFoldDB" id="A0AAD8FL69"/>
<gene>
    <name evidence="3" type="ORF">Bpfe_002839</name>
</gene>
<dbReference type="Proteomes" id="UP001233172">
    <property type="component" value="Unassembled WGS sequence"/>
</dbReference>
<dbReference type="PANTHER" id="PTHR43092:SF4">
    <property type="entry name" value="AMINOTRANSFERASE CLASS V DOMAIN-CONTAINING PROTEIN"/>
    <property type="match status" value="1"/>
</dbReference>
<evidence type="ECO:0000313" key="4">
    <source>
        <dbReference type="Proteomes" id="UP001233172"/>
    </source>
</evidence>
<keyword evidence="3" id="KW-0456">Lyase</keyword>
<dbReference type="InterPro" id="IPR015424">
    <property type="entry name" value="PyrdxlP-dep_Trfase"/>
</dbReference>
<dbReference type="SUPFAM" id="SSF53383">
    <property type="entry name" value="PLP-dependent transferases"/>
    <property type="match status" value="1"/>
</dbReference>
<dbReference type="InterPro" id="IPR015421">
    <property type="entry name" value="PyrdxlP-dep_Trfase_major"/>
</dbReference>
<evidence type="ECO:0000259" key="2">
    <source>
        <dbReference type="Pfam" id="PF00266"/>
    </source>
</evidence>
<name>A0AAD8FL69_BIOPF</name>
<dbReference type="Pfam" id="PF00266">
    <property type="entry name" value="Aminotran_5"/>
    <property type="match status" value="1"/>
</dbReference>
<sequence>MDQSKPTYTDSRKREDGLAYELNTDGLRNIQFGKEIRDEEFLLDPDVTFLNHGSYGTVPSRIIDIQNKLNIERERHPDHWYRVNCKKYVDRSRRAVADFIGADSDNIAYVSNPSVAINTVIRSYPFQPGDALLDTNLSYGTIAKLCKDFTTRIRPDVERVNLQIDFPVLSEDYIIQKYEDILRRHPNIKVAIIDHITSPSAIVMPVKKLVDLCHSNNVLAFIDGAHAIGHIPLNMNDLGADVYTTSVHKWAFAPRGCAILWYDRKHASWINPLTTSWNIGDSLDQQFFEQGTVDHIPYVLARHCLDFYQAIGGMSKIIQYTTLLAEEARDLLIKELRLEPLPLAPTLESPNLKLLKLPAVSGYPCTEAGVAALEKALFEGTSVFAVLALIQNNIYLRYSVQVYNDIDDFKTFVMYFKDFLHKNSDLINV</sequence>
<dbReference type="InterPro" id="IPR000192">
    <property type="entry name" value="Aminotrans_V_dom"/>
</dbReference>
<keyword evidence="4" id="KW-1185">Reference proteome</keyword>
<protein>
    <submittedName>
        <fullName evidence="3">Hercynylcysteine sulfoxide lyase</fullName>
    </submittedName>
</protein>
<dbReference type="InterPro" id="IPR015422">
    <property type="entry name" value="PyrdxlP-dep_Trfase_small"/>
</dbReference>
<reference evidence="3" key="1">
    <citation type="journal article" date="2023" name="PLoS Negl. Trop. Dis.">
        <title>A genome sequence for Biomphalaria pfeifferi, the major vector snail for the human-infecting parasite Schistosoma mansoni.</title>
        <authorList>
            <person name="Bu L."/>
            <person name="Lu L."/>
            <person name="Laidemitt M.R."/>
            <person name="Zhang S.M."/>
            <person name="Mutuku M."/>
            <person name="Mkoji G."/>
            <person name="Steinauer M."/>
            <person name="Loker E.S."/>
        </authorList>
    </citation>
    <scope>NUCLEOTIDE SEQUENCE</scope>
    <source>
        <strain evidence="3">KasaAsao</strain>
    </source>
</reference>